<protein>
    <submittedName>
        <fullName evidence="1">Uncharacterized protein</fullName>
    </submittedName>
</protein>
<dbReference type="EMBL" id="UINC01169700">
    <property type="protein sequence ID" value="SVD73372.1"/>
    <property type="molecule type" value="Genomic_DNA"/>
</dbReference>
<sequence>MLSGRIDVKYFRVNLFSMLIAGVAAVLACFSVRANEGEARWGQSYDAG</sequence>
<evidence type="ECO:0000313" key="1">
    <source>
        <dbReference type="EMBL" id="SVD73372.1"/>
    </source>
</evidence>
<dbReference type="AlphaFoldDB" id="A0A382XQI7"/>
<feature type="non-terminal residue" evidence="1">
    <location>
        <position position="48"/>
    </location>
</feature>
<name>A0A382XQI7_9ZZZZ</name>
<gene>
    <name evidence="1" type="ORF">METZ01_LOCUS426226</name>
</gene>
<dbReference type="PROSITE" id="PS51257">
    <property type="entry name" value="PROKAR_LIPOPROTEIN"/>
    <property type="match status" value="1"/>
</dbReference>
<reference evidence="1" key="1">
    <citation type="submission" date="2018-05" db="EMBL/GenBank/DDBJ databases">
        <authorList>
            <person name="Lanie J.A."/>
            <person name="Ng W.-L."/>
            <person name="Kazmierczak K.M."/>
            <person name="Andrzejewski T.M."/>
            <person name="Davidsen T.M."/>
            <person name="Wayne K.J."/>
            <person name="Tettelin H."/>
            <person name="Glass J.I."/>
            <person name="Rusch D."/>
            <person name="Podicherti R."/>
            <person name="Tsui H.-C.T."/>
            <person name="Winkler M.E."/>
        </authorList>
    </citation>
    <scope>NUCLEOTIDE SEQUENCE</scope>
</reference>
<proteinExistence type="predicted"/>
<organism evidence="1">
    <name type="scientific">marine metagenome</name>
    <dbReference type="NCBI Taxonomy" id="408172"/>
    <lineage>
        <taxon>unclassified sequences</taxon>
        <taxon>metagenomes</taxon>
        <taxon>ecological metagenomes</taxon>
    </lineage>
</organism>
<accession>A0A382XQI7</accession>